<dbReference type="InterPro" id="IPR036237">
    <property type="entry name" value="Xyl_isomerase-like_sf"/>
</dbReference>
<reference evidence="1" key="1">
    <citation type="journal article" date="2014" name="Front. Microbiol.">
        <title>High frequency of phylogenetically diverse reductive dehalogenase-homologous genes in deep subseafloor sedimentary metagenomes.</title>
        <authorList>
            <person name="Kawai M."/>
            <person name="Futagami T."/>
            <person name="Toyoda A."/>
            <person name="Takaki Y."/>
            <person name="Nishi S."/>
            <person name="Hori S."/>
            <person name="Arai W."/>
            <person name="Tsubouchi T."/>
            <person name="Morono Y."/>
            <person name="Uchiyama I."/>
            <person name="Ito T."/>
            <person name="Fujiyama A."/>
            <person name="Inagaki F."/>
            <person name="Takami H."/>
        </authorList>
    </citation>
    <scope>NUCLEOTIDE SEQUENCE</scope>
    <source>
        <strain evidence="1">Expedition CK06-06</strain>
    </source>
</reference>
<name>X1S8M7_9ZZZZ</name>
<dbReference type="EMBL" id="BARW01024195">
    <property type="protein sequence ID" value="GAI89407.1"/>
    <property type="molecule type" value="Genomic_DNA"/>
</dbReference>
<protein>
    <recommendedName>
        <fullName evidence="2">Xylose isomerase-like TIM barrel domain-containing protein</fullName>
    </recommendedName>
</protein>
<evidence type="ECO:0008006" key="2">
    <source>
        <dbReference type="Google" id="ProtNLM"/>
    </source>
</evidence>
<proteinExistence type="predicted"/>
<organism evidence="1">
    <name type="scientific">marine sediment metagenome</name>
    <dbReference type="NCBI Taxonomy" id="412755"/>
    <lineage>
        <taxon>unclassified sequences</taxon>
        <taxon>metagenomes</taxon>
        <taxon>ecological metagenomes</taxon>
    </lineage>
</organism>
<feature type="non-terminal residue" evidence="1">
    <location>
        <position position="69"/>
    </location>
</feature>
<dbReference type="AlphaFoldDB" id="X1S8M7"/>
<sequence length="69" mass="7165">MTELLFGTAGVPHSAKSPSTIDGIERIAELGLGCMEMEFVRGVRMGEAVAIQVGEAAARLGIELTAHAP</sequence>
<dbReference type="SUPFAM" id="SSF51658">
    <property type="entry name" value="Xylose isomerase-like"/>
    <property type="match status" value="1"/>
</dbReference>
<comment type="caution">
    <text evidence="1">The sequence shown here is derived from an EMBL/GenBank/DDBJ whole genome shotgun (WGS) entry which is preliminary data.</text>
</comment>
<evidence type="ECO:0000313" key="1">
    <source>
        <dbReference type="EMBL" id="GAI89407.1"/>
    </source>
</evidence>
<accession>X1S8M7</accession>
<gene>
    <name evidence="1" type="ORF">S12H4_39942</name>
</gene>